<evidence type="ECO:0000256" key="2">
    <source>
        <dbReference type="ARBA" id="ARBA00022573"/>
    </source>
</evidence>
<sequence length="266" mass="28805">MTDEPARPGASGASPDATTTARDAASLRVPAGPFSQEDRDALWRAIMGRRDVRNEFTARPVPDDVLARILTAAHCAPSVGLSQPWNFVVVRDEAKRRDVHALFSRANAEAANMFDGPRQALYRSLKLEGILTAPLGVCVTCDRTRGGSVVLGRTHQPDVDLYSVACAIQNLWLAARAEGLGVGWVSIFDTEELKPLLGVPEHIVVMAWLCVGYVDELFTSPELEARRWARRLPLEDLVFDGAWGEPAGDLAPALRAAAQDQGLAKG</sequence>
<evidence type="ECO:0000256" key="4">
    <source>
        <dbReference type="ARBA" id="ARBA00022643"/>
    </source>
</evidence>
<dbReference type="GO" id="GO:0016705">
    <property type="term" value="F:oxidoreductase activity, acting on paired donors, with incorporation or reduction of molecular oxygen"/>
    <property type="evidence" value="ECO:0007669"/>
    <property type="project" value="UniProtKB-ARBA"/>
</dbReference>
<keyword evidence="8" id="KW-0520">NAD</keyword>
<dbReference type="EMBL" id="SLWL01000017">
    <property type="protein sequence ID" value="TCO09500.1"/>
    <property type="molecule type" value="Genomic_DNA"/>
</dbReference>
<protein>
    <recommendedName>
        <fullName evidence="12">5,6-dimethylbenzimidazole synthase</fullName>
        <ecNumber evidence="11">1.13.11.79</ecNumber>
    </recommendedName>
</protein>
<gene>
    <name evidence="15" type="ORF">EV666_11723</name>
</gene>
<evidence type="ECO:0000259" key="14">
    <source>
        <dbReference type="Pfam" id="PF00881"/>
    </source>
</evidence>
<dbReference type="FunFam" id="3.40.109.10:FF:000013">
    <property type="entry name" value="5,6-dimethylbenzimidazole synthase"/>
    <property type="match status" value="1"/>
</dbReference>
<comment type="similarity">
    <text evidence="10">Belongs to the BluB family.</text>
</comment>
<comment type="caution">
    <text evidence="15">The sequence shown here is derived from an EMBL/GenBank/DDBJ whole genome shotgun (WGS) entry which is preliminary data.</text>
</comment>
<dbReference type="Gene3D" id="3.40.109.10">
    <property type="entry name" value="NADH Oxidase"/>
    <property type="match status" value="1"/>
</dbReference>
<dbReference type="InterPro" id="IPR050627">
    <property type="entry name" value="Nitroreductase/BluB"/>
</dbReference>
<evidence type="ECO:0000256" key="10">
    <source>
        <dbReference type="ARBA" id="ARBA00061097"/>
    </source>
</evidence>
<keyword evidence="2" id="KW-0169">Cobalamin biosynthesis</keyword>
<organism evidence="15 16">
    <name type="scientific">Camelimonas lactis</name>
    <dbReference type="NCBI Taxonomy" id="659006"/>
    <lineage>
        <taxon>Bacteria</taxon>
        <taxon>Pseudomonadati</taxon>
        <taxon>Pseudomonadota</taxon>
        <taxon>Alphaproteobacteria</taxon>
        <taxon>Hyphomicrobiales</taxon>
        <taxon>Chelatococcaceae</taxon>
        <taxon>Camelimonas</taxon>
    </lineage>
</organism>
<reference evidence="15 16" key="1">
    <citation type="submission" date="2019-03" db="EMBL/GenBank/DDBJ databases">
        <title>Genomic Encyclopedia of Type Strains, Phase IV (KMG-IV): sequencing the most valuable type-strain genomes for metagenomic binning, comparative biology and taxonomic classification.</title>
        <authorList>
            <person name="Goeker M."/>
        </authorList>
    </citation>
    <scope>NUCLEOTIDE SEQUENCE [LARGE SCALE GENOMIC DNA]</scope>
    <source>
        <strain evidence="15 16">DSM 22958</strain>
    </source>
</reference>
<evidence type="ECO:0000256" key="12">
    <source>
        <dbReference type="ARBA" id="ARBA00068702"/>
    </source>
</evidence>
<dbReference type="GO" id="GO:0009236">
    <property type="term" value="P:cobalamin biosynthetic process"/>
    <property type="evidence" value="ECO:0007669"/>
    <property type="project" value="UniProtKB-KW"/>
</dbReference>
<evidence type="ECO:0000256" key="5">
    <source>
        <dbReference type="ARBA" id="ARBA00022741"/>
    </source>
</evidence>
<keyword evidence="5" id="KW-0547">Nucleotide-binding</keyword>
<dbReference type="PANTHER" id="PTHR23026:SF90">
    <property type="entry name" value="IODOTYROSINE DEIODINASE 1"/>
    <property type="match status" value="1"/>
</dbReference>
<keyword evidence="7" id="KW-0560">Oxidoreductase</keyword>
<dbReference type="SUPFAM" id="SSF55469">
    <property type="entry name" value="FMN-dependent nitroreductase-like"/>
    <property type="match status" value="1"/>
</dbReference>
<dbReference type="GO" id="GO:0000166">
    <property type="term" value="F:nucleotide binding"/>
    <property type="evidence" value="ECO:0007669"/>
    <property type="project" value="UniProtKB-KW"/>
</dbReference>
<accession>A0A4R2GLK0</accession>
<evidence type="ECO:0000256" key="3">
    <source>
        <dbReference type="ARBA" id="ARBA00022630"/>
    </source>
</evidence>
<dbReference type="InterPro" id="IPR000415">
    <property type="entry name" value="Nitroreductase-like"/>
</dbReference>
<evidence type="ECO:0000313" key="15">
    <source>
        <dbReference type="EMBL" id="TCO09500.1"/>
    </source>
</evidence>
<comment type="catalytic activity">
    <reaction evidence="9">
        <text>FMNH2 + O2 = dialurate + 5,6-dimethylbenzimidazole + D-erythrose 4-phosphate + H(+)</text>
        <dbReference type="Rhea" id="RHEA:27345"/>
        <dbReference type="ChEBI" id="CHEBI:15378"/>
        <dbReference type="ChEBI" id="CHEBI:15379"/>
        <dbReference type="ChEBI" id="CHEBI:15890"/>
        <dbReference type="ChEBI" id="CHEBI:16897"/>
        <dbReference type="ChEBI" id="CHEBI:57618"/>
        <dbReference type="ChEBI" id="CHEBI:140629"/>
        <dbReference type="EC" id="1.13.11.79"/>
    </reaction>
</comment>
<evidence type="ECO:0000313" key="16">
    <source>
        <dbReference type="Proteomes" id="UP000294881"/>
    </source>
</evidence>
<dbReference type="InterPro" id="IPR029479">
    <property type="entry name" value="Nitroreductase"/>
</dbReference>
<dbReference type="CDD" id="cd02145">
    <property type="entry name" value="BluB"/>
    <property type="match status" value="1"/>
</dbReference>
<evidence type="ECO:0000256" key="11">
    <source>
        <dbReference type="ARBA" id="ARBA00066311"/>
    </source>
</evidence>
<evidence type="ECO:0000256" key="9">
    <source>
        <dbReference type="ARBA" id="ARBA00051314"/>
    </source>
</evidence>
<dbReference type="Proteomes" id="UP000294881">
    <property type="component" value="Unassembled WGS sequence"/>
</dbReference>
<evidence type="ECO:0000256" key="7">
    <source>
        <dbReference type="ARBA" id="ARBA00023002"/>
    </source>
</evidence>
<keyword evidence="4" id="KW-0288">FMN</keyword>
<dbReference type="PANTHER" id="PTHR23026">
    <property type="entry name" value="NADPH NITROREDUCTASE"/>
    <property type="match status" value="1"/>
</dbReference>
<comment type="subunit">
    <text evidence="1">Homooctamer.</text>
</comment>
<evidence type="ECO:0000256" key="13">
    <source>
        <dbReference type="SAM" id="MobiDB-lite"/>
    </source>
</evidence>
<dbReference type="NCBIfam" id="TIGR02476">
    <property type="entry name" value="BluB"/>
    <property type="match status" value="1"/>
</dbReference>
<keyword evidence="6" id="KW-0521">NADP</keyword>
<keyword evidence="16" id="KW-1185">Reference proteome</keyword>
<feature type="region of interest" description="Disordered" evidence="13">
    <location>
        <begin position="1"/>
        <end position="32"/>
    </location>
</feature>
<dbReference type="AlphaFoldDB" id="A0A4R2GLK0"/>
<evidence type="ECO:0000256" key="8">
    <source>
        <dbReference type="ARBA" id="ARBA00023027"/>
    </source>
</evidence>
<dbReference type="EC" id="1.13.11.79" evidence="11"/>
<keyword evidence="3" id="KW-0285">Flavoprotein</keyword>
<name>A0A4R2GLK0_9HYPH</name>
<dbReference type="OrthoDB" id="9773807at2"/>
<evidence type="ECO:0000256" key="6">
    <source>
        <dbReference type="ARBA" id="ARBA00022857"/>
    </source>
</evidence>
<dbReference type="GO" id="GO:0102919">
    <property type="term" value="F:5,6-dimethylbenzimidazole synthase activity"/>
    <property type="evidence" value="ECO:0007669"/>
    <property type="project" value="UniProtKB-EC"/>
</dbReference>
<dbReference type="RefSeq" id="WP_132010189.1">
    <property type="nucleotide sequence ID" value="NZ_JBHUNN010000002.1"/>
</dbReference>
<evidence type="ECO:0000256" key="1">
    <source>
        <dbReference type="ARBA" id="ARBA00011823"/>
    </source>
</evidence>
<feature type="domain" description="Nitroreductase" evidence="14">
    <location>
        <begin position="46"/>
        <end position="213"/>
    </location>
</feature>
<proteinExistence type="inferred from homology"/>
<dbReference type="InterPro" id="IPR012825">
    <property type="entry name" value="BluB"/>
</dbReference>
<dbReference type="Pfam" id="PF00881">
    <property type="entry name" value="Nitroreductase"/>
    <property type="match status" value="1"/>
</dbReference>